<gene>
    <name evidence="1" type="ORF">ACFQ3U_16310</name>
</gene>
<dbReference type="InterPro" id="IPR009057">
    <property type="entry name" value="Homeodomain-like_sf"/>
</dbReference>
<organism evidence="1 2">
    <name type="scientific">Leucobacter albus</name>
    <dbReference type="NCBI Taxonomy" id="272210"/>
    <lineage>
        <taxon>Bacteria</taxon>
        <taxon>Bacillati</taxon>
        <taxon>Actinomycetota</taxon>
        <taxon>Actinomycetes</taxon>
        <taxon>Micrococcales</taxon>
        <taxon>Microbacteriaceae</taxon>
        <taxon>Leucobacter</taxon>
    </lineage>
</organism>
<dbReference type="SUPFAM" id="SSF48498">
    <property type="entry name" value="Tetracyclin repressor-like, C-terminal domain"/>
    <property type="match status" value="1"/>
</dbReference>
<reference evidence="2" key="1">
    <citation type="journal article" date="2019" name="Int. J. Syst. Evol. Microbiol.">
        <title>The Global Catalogue of Microorganisms (GCM) 10K type strain sequencing project: providing services to taxonomists for standard genome sequencing and annotation.</title>
        <authorList>
            <consortium name="The Broad Institute Genomics Platform"/>
            <consortium name="The Broad Institute Genome Sequencing Center for Infectious Disease"/>
            <person name="Wu L."/>
            <person name="Ma J."/>
        </authorList>
    </citation>
    <scope>NUCLEOTIDE SEQUENCE [LARGE SCALE GENOMIC DNA]</scope>
    <source>
        <strain evidence="2">CCUG 50213</strain>
    </source>
</reference>
<accession>A0ABW3TRT2</accession>
<protein>
    <submittedName>
        <fullName evidence="1">TetR/AcrR family transcriptional regulator</fullName>
    </submittedName>
</protein>
<sequence>MARTGGRPAQIELADIVAAGREVGLRGLSMSAVAAKLGVSATALYRHVDGRWGLERLVGEDMLSELTIVDDPALDTVPHLLSLATQLRAFILERPGLAAYVQTLFPRGEGGRELLAAATRALGQRGYAPDAAIVLCSAVASLAIGFAAAEEAQRERAGELDEQRRSALDEILADPRLAAAHRALPEVDTAEYVRMWLGAAIQGFVAAAPPGRPLEEVRAALVAAGEGK</sequence>
<evidence type="ECO:0000313" key="1">
    <source>
        <dbReference type="EMBL" id="MFD1203456.1"/>
    </source>
</evidence>
<comment type="caution">
    <text evidence="1">The sequence shown here is derived from an EMBL/GenBank/DDBJ whole genome shotgun (WGS) entry which is preliminary data.</text>
</comment>
<dbReference type="RefSeq" id="WP_343961413.1">
    <property type="nucleotide sequence ID" value="NZ_BAAAKZ010000011.1"/>
</dbReference>
<proteinExistence type="predicted"/>
<dbReference type="Gene3D" id="1.10.357.10">
    <property type="entry name" value="Tetracycline Repressor, domain 2"/>
    <property type="match status" value="1"/>
</dbReference>
<evidence type="ECO:0000313" key="2">
    <source>
        <dbReference type="Proteomes" id="UP001597181"/>
    </source>
</evidence>
<dbReference type="SUPFAM" id="SSF46689">
    <property type="entry name" value="Homeodomain-like"/>
    <property type="match status" value="1"/>
</dbReference>
<name>A0ABW3TRT2_9MICO</name>
<dbReference type="InterPro" id="IPR036271">
    <property type="entry name" value="Tet_transcr_reg_TetR-rel_C_sf"/>
</dbReference>
<dbReference type="EMBL" id="JBHTLY010000015">
    <property type="protein sequence ID" value="MFD1203456.1"/>
    <property type="molecule type" value="Genomic_DNA"/>
</dbReference>
<dbReference type="Proteomes" id="UP001597181">
    <property type="component" value="Unassembled WGS sequence"/>
</dbReference>
<keyword evidence="2" id="KW-1185">Reference proteome</keyword>